<comment type="caution">
    <text evidence="2">The sequence shown here is derived from an EMBL/GenBank/DDBJ whole genome shotgun (WGS) entry which is preliminary data.</text>
</comment>
<protein>
    <submittedName>
        <fullName evidence="2">Uncharacterized protein</fullName>
    </submittedName>
</protein>
<dbReference type="Proteomes" id="UP001314263">
    <property type="component" value="Unassembled WGS sequence"/>
</dbReference>
<keyword evidence="3" id="KW-1185">Reference proteome</keyword>
<accession>A0AAV1IG94</accession>
<dbReference type="AlphaFoldDB" id="A0AAV1IG94"/>
<feature type="compositionally biased region" description="Basic and acidic residues" evidence="1">
    <location>
        <begin position="72"/>
        <end position="83"/>
    </location>
</feature>
<evidence type="ECO:0000313" key="2">
    <source>
        <dbReference type="EMBL" id="CAK0785030.1"/>
    </source>
</evidence>
<proteinExistence type="predicted"/>
<name>A0AAV1IG94_9CHLO</name>
<gene>
    <name evidence="2" type="ORF">CVIRNUC_008235</name>
</gene>
<feature type="compositionally biased region" description="Polar residues" evidence="1">
    <location>
        <begin position="89"/>
        <end position="106"/>
    </location>
</feature>
<dbReference type="EMBL" id="CAUYUE010000011">
    <property type="protein sequence ID" value="CAK0785030.1"/>
    <property type="molecule type" value="Genomic_DNA"/>
</dbReference>
<feature type="region of interest" description="Disordered" evidence="1">
    <location>
        <begin position="72"/>
        <end position="106"/>
    </location>
</feature>
<evidence type="ECO:0000256" key="1">
    <source>
        <dbReference type="SAM" id="MobiDB-lite"/>
    </source>
</evidence>
<evidence type="ECO:0000313" key="3">
    <source>
        <dbReference type="Proteomes" id="UP001314263"/>
    </source>
</evidence>
<sequence length="106" mass="11865">MAAIMQDKFREHLSVADVLKANYSSADDIDRVEAINALENELRQLCCSREANVQANLRGLCEETEKVEAVLREAEPPSVHEARVAALEESQSTAEGRIQQLNNEKR</sequence>
<reference evidence="2 3" key="1">
    <citation type="submission" date="2023-10" db="EMBL/GenBank/DDBJ databases">
        <authorList>
            <person name="Maclean D."/>
            <person name="Macfadyen A."/>
        </authorList>
    </citation>
    <scope>NUCLEOTIDE SEQUENCE [LARGE SCALE GENOMIC DNA]</scope>
</reference>
<organism evidence="2 3">
    <name type="scientific">Coccomyxa viridis</name>
    <dbReference type="NCBI Taxonomy" id="1274662"/>
    <lineage>
        <taxon>Eukaryota</taxon>
        <taxon>Viridiplantae</taxon>
        <taxon>Chlorophyta</taxon>
        <taxon>core chlorophytes</taxon>
        <taxon>Trebouxiophyceae</taxon>
        <taxon>Trebouxiophyceae incertae sedis</taxon>
        <taxon>Coccomyxaceae</taxon>
        <taxon>Coccomyxa</taxon>
    </lineage>
</organism>